<evidence type="ECO:0000313" key="3">
    <source>
        <dbReference type="Proteomes" id="UP000244140"/>
    </source>
</evidence>
<proteinExistence type="predicted"/>
<organism evidence="2 3">
    <name type="scientific">Enterococcus faecalis</name>
    <name type="common">Streptococcus faecalis</name>
    <dbReference type="NCBI Taxonomy" id="1351"/>
    <lineage>
        <taxon>Bacteria</taxon>
        <taxon>Bacillati</taxon>
        <taxon>Bacillota</taxon>
        <taxon>Bacilli</taxon>
        <taxon>Lactobacillales</taxon>
        <taxon>Enterococcaceae</taxon>
        <taxon>Enterococcus</taxon>
    </lineage>
</organism>
<dbReference type="AlphaFoldDB" id="A0A855UA65"/>
<comment type="caution">
    <text evidence="2">The sequence shown here is derived from an EMBL/GenBank/DDBJ whole genome shotgun (WGS) entry which is preliminary data.</text>
</comment>
<sequence>MTHELAENKIYGNRLTKINDTFMPQVESQLLSNGINMTEYQKQCVISAIQGINTMLTNSNLSINDVDSTNMTETLMTIAALQVNASAIPREVYFQTRNVNRKQFGQSDNWVKVIEMGIEGDGNDAILSKFGRNVKHVHRHWEVREEDHFSYPGYKGLSVTDPEWGPTGKGKVVRVVYPIEMSDGTIEYHIAEREDVVKNLIAHINQNLMNETFGIAKKKKDASYQQKQEIDNKKQEIMNNLKTMSLDDILDSQEYQSYISPAWKSPQSRECMIVRKMRNNIVKKIPKNFENAYVAMQYQSQDDEVVKSVRKDVTEQTAQEVFDFDEEPSEATQETMKHDKETTADTTIIVPEELAKEPVTSHEKDNEPTQTAFFDDLTTTITSDTDGRGF</sequence>
<reference evidence="2 3" key="1">
    <citation type="submission" date="2018-04" db="EMBL/GenBank/DDBJ databases">
        <authorList>
            <person name="Van Tyne D."/>
        </authorList>
    </citation>
    <scope>NUCLEOTIDE SEQUENCE [LARGE SCALE GENOMIC DNA]</scope>
    <source>
        <strain evidence="2 3">B2535</strain>
    </source>
</reference>
<dbReference type="RefSeq" id="WP_010714018.1">
    <property type="nucleotide sequence ID" value="NZ_PZZE01000001.1"/>
</dbReference>
<feature type="region of interest" description="Disordered" evidence="1">
    <location>
        <begin position="326"/>
        <end position="390"/>
    </location>
</feature>
<protein>
    <recommendedName>
        <fullName evidence="4">Recombinase RecT</fullName>
    </recommendedName>
</protein>
<feature type="compositionally biased region" description="Basic and acidic residues" evidence="1">
    <location>
        <begin position="353"/>
        <end position="367"/>
    </location>
</feature>
<name>A0A855UA65_ENTFL</name>
<evidence type="ECO:0000256" key="1">
    <source>
        <dbReference type="SAM" id="MobiDB-lite"/>
    </source>
</evidence>
<gene>
    <name evidence="2" type="ORF">DAI13_07255</name>
</gene>
<accession>A0A855UA65</accession>
<dbReference type="Proteomes" id="UP000244140">
    <property type="component" value="Unassembled WGS sequence"/>
</dbReference>
<evidence type="ECO:0000313" key="2">
    <source>
        <dbReference type="EMBL" id="PTN77550.1"/>
    </source>
</evidence>
<feature type="compositionally biased region" description="Low complexity" evidence="1">
    <location>
        <begin position="375"/>
        <end position="384"/>
    </location>
</feature>
<dbReference type="EMBL" id="PZZH01000001">
    <property type="protein sequence ID" value="PTN77550.1"/>
    <property type="molecule type" value="Genomic_DNA"/>
</dbReference>
<evidence type="ECO:0008006" key="4">
    <source>
        <dbReference type="Google" id="ProtNLM"/>
    </source>
</evidence>